<accession>A0A921LB85</accession>
<organism evidence="9 10">
    <name type="scientific">Mediterranea massiliensis</name>
    <dbReference type="NCBI Taxonomy" id="1841865"/>
    <lineage>
        <taxon>Bacteria</taxon>
        <taxon>Pseudomonadati</taxon>
        <taxon>Bacteroidota</taxon>
        <taxon>Bacteroidia</taxon>
        <taxon>Bacteroidales</taxon>
        <taxon>Bacteroidaceae</taxon>
        <taxon>Mediterranea</taxon>
    </lineage>
</organism>
<comment type="caution">
    <text evidence="9">The sequence shown here is derived from an EMBL/GenBank/DDBJ whole genome shotgun (WGS) entry which is preliminary data.</text>
</comment>
<comment type="subcellular location">
    <subcellularLocation>
        <location evidence="1">Cell membrane</location>
        <topology evidence="1">Multi-pass membrane protein</topology>
    </subcellularLocation>
</comment>
<protein>
    <submittedName>
        <fullName evidence="9">ABC transporter permease</fullName>
    </submittedName>
</protein>
<reference evidence="9" key="1">
    <citation type="journal article" date="2021" name="PeerJ">
        <title>Extensive microbial diversity within the chicken gut microbiome revealed by metagenomics and culture.</title>
        <authorList>
            <person name="Gilroy R."/>
            <person name="Ravi A."/>
            <person name="Getino M."/>
            <person name="Pursley I."/>
            <person name="Horton D.L."/>
            <person name="Alikhan N.F."/>
            <person name="Baker D."/>
            <person name="Gharbi K."/>
            <person name="Hall N."/>
            <person name="Watson M."/>
            <person name="Adriaenssens E.M."/>
            <person name="Foster-Nyarko E."/>
            <person name="Jarju S."/>
            <person name="Secka A."/>
            <person name="Antonio M."/>
            <person name="Oren A."/>
            <person name="Chaudhuri R.R."/>
            <person name="La Ragione R."/>
            <person name="Hildebrand F."/>
            <person name="Pallen M.J."/>
        </authorList>
    </citation>
    <scope>NUCLEOTIDE SEQUENCE</scope>
    <source>
        <strain evidence="9">CHK55-1828</strain>
    </source>
</reference>
<dbReference type="EMBL" id="DYVX01000003">
    <property type="protein sequence ID" value="HJF90848.1"/>
    <property type="molecule type" value="Genomic_DNA"/>
</dbReference>
<evidence type="ECO:0000259" key="7">
    <source>
        <dbReference type="Pfam" id="PF02687"/>
    </source>
</evidence>
<evidence type="ECO:0000256" key="4">
    <source>
        <dbReference type="ARBA" id="ARBA00022989"/>
    </source>
</evidence>
<dbReference type="AlphaFoldDB" id="A0A921LB85"/>
<feature type="domain" description="MacB-like periplasmic core" evidence="8">
    <location>
        <begin position="20"/>
        <end position="249"/>
    </location>
</feature>
<keyword evidence="2" id="KW-1003">Cell membrane</keyword>
<gene>
    <name evidence="9" type="ORF">K8W02_00460</name>
</gene>
<dbReference type="Pfam" id="PF12704">
    <property type="entry name" value="MacB_PCD"/>
    <property type="match status" value="1"/>
</dbReference>
<evidence type="ECO:0000256" key="6">
    <source>
        <dbReference type="SAM" id="Phobius"/>
    </source>
</evidence>
<reference evidence="9" key="2">
    <citation type="submission" date="2021-09" db="EMBL/GenBank/DDBJ databases">
        <authorList>
            <person name="Gilroy R."/>
        </authorList>
    </citation>
    <scope>NUCLEOTIDE SEQUENCE</scope>
    <source>
        <strain evidence="9">CHK55-1828</strain>
    </source>
</reference>
<evidence type="ECO:0000313" key="9">
    <source>
        <dbReference type="EMBL" id="HJF90848.1"/>
    </source>
</evidence>
<evidence type="ECO:0000256" key="2">
    <source>
        <dbReference type="ARBA" id="ARBA00022475"/>
    </source>
</evidence>
<keyword evidence="3 6" id="KW-0812">Transmembrane</keyword>
<proteinExistence type="predicted"/>
<feature type="transmembrane region" description="Helical" evidence="6">
    <location>
        <begin position="294"/>
        <end position="313"/>
    </location>
</feature>
<dbReference type="GO" id="GO:0022857">
    <property type="term" value="F:transmembrane transporter activity"/>
    <property type="evidence" value="ECO:0007669"/>
    <property type="project" value="TreeGrafter"/>
</dbReference>
<evidence type="ECO:0000313" key="10">
    <source>
        <dbReference type="Proteomes" id="UP000717835"/>
    </source>
</evidence>
<dbReference type="Proteomes" id="UP000717835">
    <property type="component" value="Unassembled WGS sequence"/>
</dbReference>
<feature type="transmembrane region" description="Helical" evidence="6">
    <location>
        <begin position="21"/>
        <end position="43"/>
    </location>
</feature>
<name>A0A921LB85_9BACT</name>
<dbReference type="PANTHER" id="PTHR30572">
    <property type="entry name" value="MEMBRANE COMPONENT OF TRANSPORTER-RELATED"/>
    <property type="match status" value="1"/>
</dbReference>
<evidence type="ECO:0000256" key="3">
    <source>
        <dbReference type="ARBA" id="ARBA00022692"/>
    </source>
</evidence>
<dbReference type="Pfam" id="PF02687">
    <property type="entry name" value="FtsX"/>
    <property type="match status" value="1"/>
</dbReference>
<keyword evidence="5 6" id="KW-0472">Membrane</keyword>
<feature type="transmembrane region" description="Helical" evidence="6">
    <location>
        <begin position="346"/>
        <end position="372"/>
    </location>
</feature>
<evidence type="ECO:0000256" key="1">
    <source>
        <dbReference type="ARBA" id="ARBA00004651"/>
    </source>
</evidence>
<dbReference type="InterPro" id="IPR050250">
    <property type="entry name" value="Macrolide_Exporter_MacB"/>
</dbReference>
<dbReference type="InterPro" id="IPR003838">
    <property type="entry name" value="ABC3_permease_C"/>
</dbReference>
<keyword evidence="4 6" id="KW-1133">Transmembrane helix</keyword>
<sequence>MLKNYFKQAWTLMRQNRLFTGIYVVGTGLSIALVMTLFIIFYVKFGPVYPEYNRDRTLVLKPIKRYPKGKPENWNIYGGVAYYVVDQMLPGLPHVEQVAGSVIDFWGDYQVSATDVKPFKATPRFANGAFWKVFSFRFVDGQPFTQEDVEAKAQVAVIGESLAKRLFAAVEGVTGRHFAFNGRDYRVCGVVRDVSNATPETAGDLWLPLLNAQYISKELDRQGLLGNVFVSLLVDDAENFETVRSEVQDVFRRYTQQDKDYEYDLMGQPDPYWLSTFRQDVEKAPDTMELAKDFLYILLALLFIPALNLSGMISSRMDSRIAELGIRKAYGATRRRLLEQVLCENLLLTLLGGLAGLLFSYLIVLTASDWILTLFDKNIYDTSLSTSLTPEMLFNPAVFGCALAVCVVLNVVSALVPALGAMRHPIMESLNTKR</sequence>
<dbReference type="RefSeq" id="WP_276825548.1">
    <property type="nucleotide sequence ID" value="NZ_DYVX01000003.1"/>
</dbReference>
<dbReference type="PANTHER" id="PTHR30572:SF18">
    <property type="entry name" value="ABC-TYPE MACROLIDE FAMILY EXPORT SYSTEM PERMEASE COMPONENT 2"/>
    <property type="match status" value="1"/>
</dbReference>
<feature type="domain" description="ABC3 transporter permease C-terminal" evidence="7">
    <location>
        <begin position="297"/>
        <end position="425"/>
    </location>
</feature>
<dbReference type="InterPro" id="IPR025857">
    <property type="entry name" value="MacB_PCD"/>
</dbReference>
<evidence type="ECO:0000259" key="8">
    <source>
        <dbReference type="Pfam" id="PF12704"/>
    </source>
</evidence>
<evidence type="ECO:0000256" key="5">
    <source>
        <dbReference type="ARBA" id="ARBA00023136"/>
    </source>
</evidence>
<dbReference type="GO" id="GO:0005886">
    <property type="term" value="C:plasma membrane"/>
    <property type="evidence" value="ECO:0007669"/>
    <property type="project" value="UniProtKB-SubCell"/>
</dbReference>
<feature type="transmembrane region" description="Helical" evidence="6">
    <location>
        <begin position="392"/>
        <end position="419"/>
    </location>
</feature>